<reference evidence="1 2" key="1">
    <citation type="journal article" date="2024" name="IMA Fungus">
        <title>IMA Genome - F19 : A genome assembly and annotation guide to empower mycologists, including annotated draft genome sequences of Ceratocystis pirilliformis, Diaporthe australafricana, Fusarium ophioides, Paecilomyces lecythidis, and Sporothrix stenoceras.</title>
        <authorList>
            <person name="Aylward J."/>
            <person name="Wilson A.M."/>
            <person name="Visagie C.M."/>
            <person name="Spraker J."/>
            <person name="Barnes I."/>
            <person name="Buitendag C."/>
            <person name="Ceriani C."/>
            <person name="Del Mar Angel L."/>
            <person name="du Plessis D."/>
            <person name="Fuchs T."/>
            <person name="Gasser K."/>
            <person name="Kramer D."/>
            <person name="Li W."/>
            <person name="Munsamy K."/>
            <person name="Piso A."/>
            <person name="Price J.L."/>
            <person name="Sonnekus B."/>
            <person name="Thomas C."/>
            <person name="van der Nest A."/>
            <person name="van Dijk A."/>
            <person name="van Heerden A."/>
            <person name="van Vuuren N."/>
            <person name="Yilmaz N."/>
            <person name="Duong T.A."/>
            <person name="van der Merwe N.A."/>
            <person name="Wingfield M.J."/>
            <person name="Wingfield B.D."/>
        </authorList>
    </citation>
    <scope>NUCLEOTIDE SEQUENCE [LARGE SCALE GENOMIC DNA]</scope>
    <source>
        <strain evidence="1 2">CMW 18300</strain>
    </source>
</reference>
<dbReference type="EMBL" id="JAWRVE010000136">
    <property type="protein sequence ID" value="KAL1854811.1"/>
    <property type="molecule type" value="Genomic_DNA"/>
</dbReference>
<evidence type="ECO:0000313" key="1">
    <source>
        <dbReference type="EMBL" id="KAL1854811.1"/>
    </source>
</evidence>
<keyword evidence="2" id="KW-1185">Reference proteome</keyword>
<organism evidence="1 2">
    <name type="scientific">Diaporthe australafricana</name>
    <dbReference type="NCBI Taxonomy" id="127596"/>
    <lineage>
        <taxon>Eukaryota</taxon>
        <taxon>Fungi</taxon>
        <taxon>Dikarya</taxon>
        <taxon>Ascomycota</taxon>
        <taxon>Pezizomycotina</taxon>
        <taxon>Sordariomycetes</taxon>
        <taxon>Sordariomycetidae</taxon>
        <taxon>Diaporthales</taxon>
        <taxon>Diaporthaceae</taxon>
        <taxon>Diaporthe</taxon>
    </lineage>
</organism>
<proteinExistence type="predicted"/>
<sequence length="86" mass="9561">MSQLILYTEGAYIGPFVSAMAPDAQEYMRIFNRTVPLSDLKPGGLIRLADTRLSKDDMAVLILRNGGDMLANHDRADFAIGHKMTY</sequence>
<dbReference type="Proteomes" id="UP001583177">
    <property type="component" value="Unassembled WGS sequence"/>
</dbReference>
<name>A0ABR3W6Z4_9PEZI</name>
<evidence type="ECO:0000313" key="2">
    <source>
        <dbReference type="Proteomes" id="UP001583177"/>
    </source>
</evidence>
<comment type="caution">
    <text evidence="1">The sequence shown here is derived from an EMBL/GenBank/DDBJ whole genome shotgun (WGS) entry which is preliminary data.</text>
</comment>
<accession>A0ABR3W6Z4</accession>
<protein>
    <submittedName>
        <fullName evidence="1">Uncharacterized protein</fullName>
    </submittedName>
</protein>
<gene>
    <name evidence="1" type="ORF">Daus18300_011327</name>
</gene>